<protein>
    <submittedName>
        <fullName evidence="2">Uncharacterized protein</fullName>
    </submittedName>
</protein>
<comment type="caution">
    <text evidence="2">The sequence shown here is derived from an EMBL/GenBank/DDBJ whole genome shotgun (WGS) entry which is preliminary data.</text>
</comment>
<evidence type="ECO:0000313" key="2">
    <source>
        <dbReference type="EMBL" id="OBZ65930.1"/>
    </source>
</evidence>
<dbReference type="AlphaFoldDB" id="A0A1C7LMV4"/>
<dbReference type="EMBL" id="LUGG01000038">
    <property type="protein sequence ID" value="OBZ65930.1"/>
    <property type="molecule type" value="Genomic_DNA"/>
</dbReference>
<sequence>MVIRSNKGPGRIPKADYLKTLCQAAHQDENPTPNQRFENAKRDGFAAHNPEPALQDGGLRRSHLQKLNVSVLRELCDLCGLNIMATGKRQHIPKKIDYVNVLLSACSKGADTNVEEPTRHRKKRRVSISDNEEHEASVKQPRLTICIPPPPHNALSSSIITQNNIAVKRLRLTLPPPAARGVKRKKDPVSVVDEELPAEEGPPPAQRIRLSGWQRSALKAKSIRIALYAGLRDWRPMREIEHTIGPSDNVDLHVIATAFGLSKGCKVIDPKNHRPFYEYTPGYLEAANMEDMVKDGHLGIIVASDRVARFRPAIVWDPTAATIGRGTVFVTSYLSDGMRRDDGDGWIDYVADSPAIQRGDQDESMQDESMQDKIEAIIYPELALRDAERSSIHEDSPAATKTHCASCIDGSFAHIMTLVEEAVARGIERGIAAQANCHGDNLDGYKADEESHRLAPRSQKRQVLKLRAGGQHHNLFNEKFRIYLRGKGVLHEKNLPSPFLHEKNLPSPLPPSGLVTAFACGDGAGPNIAAPLVDWRSPLGSSWNREVIFLLTAEFLDEIKSDKHPPIEYDSVAMFMDRMVKTCTQKLQRTRDIYVLQLRDPAEVSSRRIEKVVKARRTETYNRQAMIIERCQPQDPEQWGAIKEIHRLLQVGGMSSDETETEGSTQSRGKRVRRVAIRLAQPELALMWKAVESYDVPFGTQLFPKRRQQVLQADCASLRTDSSRLPVQGLPINFYENHWLRSLSAREKHRLNPLCTMKIPSLYDGTHFSAPSIQKSWQKEWFQNEVVTIPPSAQTVTNLVIVWDDINFVGEFVRPKTSSEVIVFLEWVSFGGREVSVYGKEIVNLLFSVWRTGYPEAHIGHEGIPALLRPNP</sequence>
<accession>A0A1C7LMV4</accession>
<feature type="region of interest" description="Disordered" evidence="1">
    <location>
        <begin position="110"/>
        <end position="140"/>
    </location>
</feature>
<gene>
    <name evidence="2" type="ORF">A0H81_14170</name>
</gene>
<evidence type="ECO:0000313" key="3">
    <source>
        <dbReference type="Proteomes" id="UP000092993"/>
    </source>
</evidence>
<reference evidence="2 3" key="1">
    <citation type="submission" date="2016-03" db="EMBL/GenBank/DDBJ databases">
        <title>Whole genome sequencing of Grifola frondosa 9006-11.</title>
        <authorList>
            <person name="Min B."/>
            <person name="Park H."/>
            <person name="Kim J.-G."/>
            <person name="Cho H."/>
            <person name="Oh Y.-L."/>
            <person name="Kong W.-S."/>
            <person name="Choi I.-G."/>
        </authorList>
    </citation>
    <scope>NUCLEOTIDE SEQUENCE [LARGE SCALE GENOMIC DNA]</scope>
    <source>
        <strain evidence="2 3">9006-11</strain>
    </source>
</reference>
<name>A0A1C7LMV4_GRIFR</name>
<feature type="region of interest" description="Disordered" evidence="1">
    <location>
        <begin position="178"/>
        <end position="205"/>
    </location>
</feature>
<evidence type="ECO:0000256" key="1">
    <source>
        <dbReference type="SAM" id="MobiDB-lite"/>
    </source>
</evidence>
<organism evidence="2 3">
    <name type="scientific">Grifola frondosa</name>
    <name type="common">Maitake</name>
    <name type="synonym">Polyporus frondosus</name>
    <dbReference type="NCBI Taxonomy" id="5627"/>
    <lineage>
        <taxon>Eukaryota</taxon>
        <taxon>Fungi</taxon>
        <taxon>Dikarya</taxon>
        <taxon>Basidiomycota</taxon>
        <taxon>Agaricomycotina</taxon>
        <taxon>Agaricomycetes</taxon>
        <taxon>Polyporales</taxon>
        <taxon>Grifolaceae</taxon>
        <taxon>Grifola</taxon>
    </lineage>
</organism>
<dbReference type="STRING" id="5627.A0A1C7LMV4"/>
<proteinExistence type="predicted"/>
<keyword evidence="3" id="KW-1185">Reference proteome</keyword>
<dbReference type="OrthoDB" id="2804106at2759"/>
<dbReference type="Proteomes" id="UP000092993">
    <property type="component" value="Unassembled WGS sequence"/>
</dbReference>